<evidence type="ECO:0000313" key="4">
    <source>
        <dbReference type="EMBL" id="KAJ4392116.1"/>
    </source>
</evidence>
<gene>
    <name evidence="4" type="primary">ABP1_2</name>
    <name evidence="4" type="ORF">N0V93_005738</name>
</gene>
<dbReference type="SMART" id="SM00326">
    <property type="entry name" value="SH3"/>
    <property type="match status" value="1"/>
</dbReference>
<dbReference type="AlphaFoldDB" id="A0A9W8YV22"/>
<accession>A0A9W8YV22</accession>
<name>A0A9W8YV22_9PEZI</name>
<keyword evidence="1 2" id="KW-0728">SH3 domain</keyword>
<dbReference type="SUPFAM" id="SSF50044">
    <property type="entry name" value="SH3-domain"/>
    <property type="match status" value="1"/>
</dbReference>
<evidence type="ECO:0000256" key="1">
    <source>
        <dbReference type="ARBA" id="ARBA00022443"/>
    </source>
</evidence>
<comment type="caution">
    <text evidence="4">The sequence shown here is derived from an EMBL/GenBank/DDBJ whole genome shotgun (WGS) entry which is preliminary data.</text>
</comment>
<proteinExistence type="predicted"/>
<organism evidence="4 5">
    <name type="scientific">Gnomoniopsis smithogilvyi</name>
    <dbReference type="NCBI Taxonomy" id="1191159"/>
    <lineage>
        <taxon>Eukaryota</taxon>
        <taxon>Fungi</taxon>
        <taxon>Dikarya</taxon>
        <taxon>Ascomycota</taxon>
        <taxon>Pezizomycotina</taxon>
        <taxon>Sordariomycetes</taxon>
        <taxon>Sordariomycetidae</taxon>
        <taxon>Diaporthales</taxon>
        <taxon>Gnomoniaceae</taxon>
        <taxon>Gnomoniopsis</taxon>
    </lineage>
</organism>
<dbReference type="InterPro" id="IPR001452">
    <property type="entry name" value="SH3_domain"/>
</dbReference>
<protein>
    <submittedName>
        <fullName evidence="4">Actin binding protein</fullName>
    </submittedName>
</protein>
<evidence type="ECO:0000313" key="5">
    <source>
        <dbReference type="Proteomes" id="UP001140453"/>
    </source>
</evidence>
<dbReference type="Gene3D" id="2.30.30.40">
    <property type="entry name" value="SH3 Domains"/>
    <property type="match status" value="1"/>
</dbReference>
<dbReference type="InterPro" id="IPR036028">
    <property type="entry name" value="SH3-like_dom_sf"/>
</dbReference>
<reference evidence="4" key="1">
    <citation type="submission" date="2022-10" db="EMBL/GenBank/DDBJ databases">
        <title>Tapping the CABI collections for fungal endophytes: first genome assemblies for Collariella, Neodidymelliopsis, Ascochyta clinopodiicola, Didymella pomorum, Didymosphaeria variabile, Neocosmospora piperis and Neocucurbitaria cava.</title>
        <authorList>
            <person name="Hill R."/>
        </authorList>
    </citation>
    <scope>NUCLEOTIDE SEQUENCE</scope>
    <source>
        <strain evidence="4">IMI 355082</strain>
    </source>
</reference>
<evidence type="ECO:0000259" key="3">
    <source>
        <dbReference type="PROSITE" id="PS50002"/>
    </source>
</evidence>
<dbReference type="Pfam" id="PF00018">
    <property type="entry name" value="SH3_1"/>
    <property type="match status" value="1"/>
</dbReference>
<feature type="domain" description="SH3" evidence="3">
    <location>
        <begin position="292"/>
        <end position="352"/>
    </location>
</feature>
<dbReference type="Proteomes" id="UP001140453">
    <property type="component" value="Unassembled WGS sequence"/>
</dbReference>
<keyword evidence="5" id="KW-1185">Reference proteome</keyword>
<sequence length="459" mass="50233">MIRDHRLPPEAFHSIDEVSIDAVYPPPYNHILRQQGGGQCSSSERRRALKSSCRPLGQEIHATHSSALVSSIGIEYSTVLLSRSVDSLGLRNEEAGALVRAIAEAITQAGGPPTGAHAVQAAIAAAAVRMGVPADEVADVPTGVSFEAISGAAVSAVTHNEDPKPALHKLFRFAGMEASPEDLENITEQINKAKSSNGNSSEPERSWNAAHDFFWEKMTQTSTGRAQLAVTIAQQTARLAAYTRKLHSELAYLGWYKMLSRPASESTQAYIRGPPPPVHPPPQAWKGTLIERSSYELRAAYNYEKQGDLDINIHEGDILTNCTSDRSGWVHGTVLRGNTGYFPYNRLGSVKRYSEHPEEPKKLGSASTNKDIMGLHNRAQDQPLAHTEVDCTEVIIHGNEVDQCDLWQAIKALHEAIDQNFESADELSGQQAYVLRQAFLYGIQELNGMPSEVIAQLER</sequence>
<dbReference type="OrthoDB" id="8783038at2759"/>
<dbReference type="EMBL" id="JAPEVB010000003">
    <property type="protein sequence ID" value="KAJ4392116.1"/>
    <property type="molecule type" value="Genomic_DNA"/>
</dbReference>
<dbReference type="PROSITE" id="PS50002">
    <property type="entry name" value="SH3"/>
    <property type="match status" value="1"/>
</dbReference>
<evidence type="ECO:0000256" key="2">
    <source>
        <dbReference type="PROSITE-ProRule" id="PRU00192"/>
    </source>
</evidence>